<gene>
    <name evidence="2" type="ORF">SAMN05428998_10961</name>
</gene>
<name>A0A1Y6BY73_9PROT</name>
<dbReference type="InterPro" id="IPR010982">
    <property type="entry name" value="Lambda_DNA-bd_dom_sf"/>
</dbReference>
<feature type="domain" description="HTH cro/C1-type" evidence="1">
    <location>
        <begin position="15"/>
        <end position="64"/>
    </location>
</feature>
<dbReference type="CDD" id="cd00093">
    <property type="entry name" value="HTH_XRE"/>
    <property type="match status" value="1"/>
</dbReference>
<protein>
    <submittedName>
        <fullName evidence="2">Transcriptional regulator, contains XRE-family HTH domain</fullName>
    </submittedName>
</protein>
<dbReference type="PROSITE" id="PS50943">
    <property type="entry name" value="HTH_CROC1"/>
    <property type="match status" value="1"/>
</dbReference>
<accession>A0A1Y6BY73</accession>
<evidence type="ECO:0000313" key="2">
    <source>
        <dbReference type="EMBL" id="SMF27155.1"/>
    </source>
</evidence>
<keyword evidence="3" id="KW-1185">Reference proteome</keyword>
<dbReference type="RefSeq" id="WP_085123123.1">
    <property type="nucleotide sequence ID" value="NZ_FWZX01000009.1"/>
</dbReference>
<dbReference type="AlphaFoldDB" id="A0A1Y6BY73"/>
<sequence length="142" mass="14887">MGSSEAIGRRLVEARAGLSQRSAAKLLGIGVNTLGRYENGGTSPDVAWLLEVAAPRLRVSPHWLIFGDPPEGVDATADGELDVKLLERSLAETRAAAAGRAKPLPTDREALVAALYYGHLARGSGSDPEADATFLQQLLAAV</sequence>
<reference evidence="2 3" key="1">
    <citation type="submission" date="2017-04" db="EMBL/GenBank/DDBJ databases">
        <authorList>
            <person name="Afonso C.L."/>
            <person name="Miller P.J."/>
            <person name="Scott M.A."/>
            <person name="Spackman E."/>
            <person name="Goraichik I."/>
            <person name="Dimitrov K.M."/>
            <person name="Suarez D.L."/>
            <person name="Swayne D.E."/>
        </authorList>
    </citation>
    <scope>NUCLEOTIDE SEQUENCE [LARGE SCALE GENOMIC DNA]</scope>
    <source>
        <strain evidence="2 3">USBA 355</strain>
    </source>
</reference>
<dbReference type="EMBL" id="FWZX01000009">
    <property type="protein sequence ID" value="SMF27155.1"/>
    <property type="molecule type" value="Genomic_DNA"/>
</dbReference>
<dbReference type="Pfam" id="PF01381">
    <property type="entry name" value="HTH_3"/>
    <property type="match status" value="1"/>
</dbReference>
<dbReference type="SUPFAM" id="SSF47413">
    <property type="entry name" value="lambda repressor-like DNA-binding domains"/>
    <property type="match status" value="1"/>
</dbReference>
<evidence type="ECO:0000313" key="3">
    <source>
        <dbReference type="Proteomes" id="UP000192917"/>
    </source>
</evidence>
<dbReference type="SMART" id="SM00530">
    <property type="entry name" value="HTH_XRE"/>
    <property type="match status" value="1"/>
</dbReference>
<organism evidence="2 3">
    <name type="scientific">Tistlia consotensis USBA 355</name>
    <dbReference type="NCBI Taxonomy" id="560819"/>
    <lineage>
        <taxon>Bacteria</taxon>
        <taxon>Pseudomonadati</taxon>
        <taxon>Pseudomonadota</taxon>
        <taxon>Alphaproteobacteria</taxon>
        <taxon>Rhodospirillales</taxon>
        <taxon>Rhodovibrionaceae</taxon>
        <taxon>Tistlia</taxon>
    </lineage>
</organism>
<dbReference type="STRING" id="560819.SAMN05428998_10961"/>
<dbReference type="InterPro" id="IPR001387">
    <property type="entry name" value="Cro/C1-type_HTH"/>
</dbReference>
<dbReference type="Gene3D" id="1.10.260.40">
    <property type="entry name" value="lambda repressor-like DNA-binding domains"/>
    <property type="match status" value="1"/>
</dbReference>
<evidence type="ECO:0000259" key="1">
    <source>
        <dbReference type="PROSITE" id="PS50943"/>
    </source>
</evidence>
<dbReference type="GO" id="GO:0003677">
    <property type="term" value="F:DNA binding"/>
    <property type="evidence" value="ECO:0007669"/>
    <property type="project" value="InterPro"/>
</dbReference>
<dbReference type="Proteomes" id="UP000192917">
    <property type="component" value="Unassembled WGS sequence"/>
</dbReference>
<proteinExistence type="predicted"/>